<dbReference type="Proteomes" id="UP001595685">
    <property type="component" value="Unassembled WGS sequence"/>
</dbReference>
<dbReference type="GO" id="GO:0008124">
    <property type="term" value="F:4-alpha-hydroxytetrahydrobiopterin dehydratase activity"/>
    <property type="evidence" value="ECO:0007669"/>
    <property type="project" value="UniProtKB-EC"/>
</dbReference>
<evidence type="ECO:0000313" key="9">
    <source>
        <dbReference type="Proteomes" id="UP001595685"/>
    </source>
</evidence>
<dbReference type="InterPro" id="IPR041581">
    <property type="entry name" value="Glyoxalase_6"/>
</dbReference>
<comment type="caution">
    <text evidence="8">The sequence shown here is derived from an EMBL/GenBank/DDBJ whole genome shotgun (WGS) entry which is preliminary data.</text>
</comment>
<dbReference type="InterPro" id="IPR029068">
    <property type="entry name" value="Glyas_Bleomycin-R_OHBP_Dase"/>
</dbReference>
<evidence type="ECO:0000256" key="3">
    <source>
        <dbReference type="ARBA" id="ARBA00013252"/>
    </source>
</evidence>
<keyword evidence="5 8" id="KW-0456">Lyase</keyword>
<dbReference type="Gene3D" id="3.30.1360.20">
    <property type="entry name" value="Transcriptional coactivator/pterin dehydratase"/>
    <property type="match status" value="1"/>
</dbReference>
<evidence type="ECO:0000313" key="8">
    <source>
        <dbReference type="EMBL" id="MFC3686772.1"/>
    </source>
</evidence>
<comment type="catalytic activity">
    <reaction evidence="1">
        <text>(4aS,6R)-4a-hydroxy-L-erythro-5,6,7,8-tetrahydrobiopterin = (6R)-L-erythro-6,7-dihydrobiopterin + H2O</text>
        <dbReference type="Rhea" id="RHEA:11920"/>
        <dbReference type="ChEBI" id="CHEBI:15377"/>
        <dbReference type="ChEBI" id="CHEBI:15642"/>
        <dbReference type="ChEBI" id="CHEBI:43120"/>
        <dbReference type="EC" id="4.2.1.96"/>
    </reaction>
</comment>
<evidence type="ECO:0000256" key="2">
    <source>
        <dbReference type="ARBA" id="ARBA00006472"/>
    </source>
</evidence>
<organism evidence="8 9">
    <name type="scientific">Aquipuribacter hungaricus</name>
    <dbReference type="NCBI Taxonomy" id="545624"/>
    <lineage>
        <taxon>Bacteria</taxon>
        <taxon>Bacillati</taxon>
        <taxon>Actinomycetota</taxon>
        <taxon>Actinomycetes</taxon>
        <taxon>Micrococcales</taxon>
        <taxon>Intrasporangiaceae</taxon>
        <taxon>Aquipuribacter</taxon>
    </lineage>
</organism>
<evidence type="ECO:0000256" key="6">
    <source>
        <dbReference type="SAM" id="MobiDB-lite"/>
    </source>
</evidence>
<dbReference type="Gene3D" id="3.10.180.10">
    <property type="entry name" value="2,3-Dihydroxybiphenyl 1,2-Dioxygenase, domain 1"/>
    <property type="match status" value="1"/>
</dbReference>
<dbReference type="CDD" id="cd00488">
    <property type="entry name" value="PCD_DCoH"/>
    <property type="match status" value="1"/>
</dbReference>
<dbReference type="Pfam" id="PF01329">
    <property type="entry name" value="Pterin_4a"/>
    <property type="match status" value="1"/>
</dbReference>
<evidence type="ECO:0000259" key="7">
    <source>
        <dbReference type="Pfam" id="PF18029"/>
    </source>
</evidence>
<dbReference type="InterPro" id="IPR001533">
    <property type="entry name" value="Pterin_deHydtase"/>
</dbReference>
<feature type="region of interest" description="Disordered" evidence="6">
    <location>
        <begin position="1"/>
        <end position="23"/>
    </location>
</feature>
<comment type="similarity">
    <text evidence="2">Belongs to the pterin-4-alpha-carbinolamine dehydratase family.</text>
</comment>
<evidence type="ECO:0000256" key="4">
    <source>
        <dbReference type="ARBA" id="ARBA00021735"/>
    </source>
</evidence>
<proteinExistence type="inferred from homology"/>
<protein>
    <recommendedName>
        <fullName evidence="4">Putative pterin-4-alpha-carbinolamine dehydratase</fullName>
        <ecNumber evidence="3">4.2.1.96</ecNumber>
    </recommendedName>
</protein>
<dbReference type="EMBL" id="JBHRWW010000001">
    <property type="protein sequence ID" value="MFC3686772.1"/>
    <property type="molecule type" value="Genomic_DNA"/>
</dbReference>
<sequence length="250" mass="26781">MSITPPGGPGTPTPSAAGRPPRPRLLAHADVVDQLADLPGWAHTGGALHARYRAQSVPEAVELVRQAFDVAEEMDHHPDTDVRWREVRFALSTHDRGGVTQLDVELAHRLVQAAAAVGAEQLAALADVVELGIDTTDAARLAPFWRAALGYRSGTDGVDDVLVDPHGRGPQVWFQETPTPASPAGVRGRAHVDVTVADLDEAARRREAVEAAGGRLLSDAHAPSWWVYADPDGNELCICTLFGREGQEDR</sequence>
<feature type="compositionally biased region" description="Pro residues" evidence="6">
    <location>
        <begin position="1"/>
        <end position="12"/>
    </location>
</feature>
<keyword evidence="9" id="KW-1185">Reference proteome</keyword>
<dbReference type="InterPro" id="IPR036428">
    <property type="entry name" value="PCD_sf"/>
</dbReference>
<evidence type="ECO:0000256" key="5">
    <source>
        <dbReference type="ARBA" id="ARBA00023239"/>
    </source>
</evidence>
<feature type="domain" description="Glyoxalase-like" evidence="7">
    <location>
        <begin position="132"/>
        <end position="239"/>
    </location>
</feature>
<dbReference type="PANTHER" id="PTHR35908">
    <property type="entry name" value="HYPOTHETICAL FUSION PROTEIN"/>
    <property type="match status" value="1"/>
</dbReference>
<dbReference type="EC" id="4.2.1.96" evidence="3"/>
<evidence type="ECO:0000256" key="1">
    <source>
        <dbReference type="ARBA" id="ARBA00001554"/>
    </source>
</evidence>
<gene>
    <name evidence="8" type="ORF">ACFOLH_00280</name>
</gene>
<dbReference type="NCBIfam" id="NF002017">
    <property type="entry name" value="PRK00823.1-2"/>
    <property type="match status" value="1"/>
</dbReference>
<dbReference type="PANTHER" id="PTHR35908:SF1">
    <property type="entry name" value="CONSERVED PROTEIN"/>
    <property type="match status" value="1"/>
</dbReference>
<name>A0ABV7WD06_9MICO</name>
<reference evidence="9" key="1">
    <citation type="journal article" date="2019" name="Int. J. Syst. Evol. Microbiol.">
        <title>The Global Catalogue of Microorganisms (GCM) 10K type strain sequencing project: providing services to taxonomists for standard genome sequencing and annotation.</title>
        <authorList>
            <consortium name="The Broad Institute Genomics Platform"/>
            <consortium name="The Broad Institute Genome Sequencing Center for Infectious Disease"/>
            <person name="Wu L."/>
            <person name="Ma J."/>
        </authorList>
    </citation>
    <scope>NUCLEOTIDE SEQUENCE [LARGE SCALE GENOMIC DNA]</scope>
    <source>
        <strain evidence="9">NCAIM B.02333</strain>
    </source>
</reference>
<accession>A0ABV7WD06</accession>
<dbReference type="SUPFAM" id="SSF54593">
    <property type="entry name" value="Glyoxalase/Bleomycin resistance protein/Dihydroxybiphenyl dioxygenase"/>
    <property type="match status" value="1"/>
</dbReference>
<dbReference type="RefSeq" id="WP_340289146.1">
    <property type="nucleotide sequence ID" value="NZ_JBBEOI010000005.1"/>
</dbReference>
<dbReference type="CDD" id="cd06587">
    <property type="entry name" value="VOC"/>
    <property type="match status" value="1"/>
</dbReference>
<dbReference type="SUPFAM" id="SSF55248">
    <property type="entry name" value="PCD-like"/>
    <property type="match status" value="1"/>
</dbReference>
<dbReference type="Pfam" id="PF18029">
    <property type="entry name" value="Glyoxalase_6"/>
    <property type="match status" value="1"/>
</dbReference>